<comment type="caution">
    <text evidence="5">The sequence shown here is derived from an EMBL/GenBank/DDBJ whole genome shotgun (WGS) entry which is preliminary data.</text>
</comment>
<keyword evidence="2" id="KW-0488">Methylation</keyword>
<accession>A0ABQ6GSW9</accession>
<dbReference type="EMBL" id="BSST01000001">
    <property type="protein sequence ID" value="GLX77780.1"/>
    <property type="molecule type" value="Genomic_DNA"/>
</dbReference>
<reference evidence="5 6" key="1">
    <citation type="submission" date="2023-03" db="EMBL/GenBank/DDBJ databases">
        <title>Draft genome sequence of Thalassotalea insulae KCTC 62186T.</title>
        <authorList>
            <person name="Sawabe T."/>
        </authorList>
    </citation>
    <scope>NUCLEOTIDE SEQUENCE [LARGE SCALE GENOMIC DNA]</scope>
    <source>
        <strain evidence="5 6">KCTC 62186</strain>
    </source>
</reference>
<evidence type="ECO:0000313" key="6">
    <source>
        <dbReference type="Proteomes" id="UP001157186"/>
    </source>
</evidence>
<dbReference type="InterPro" id="IPR045584">
    <property type="entry name" value="Pilin-like"/>
</dbReference>
<proteinExistence type="inferred from homology"/>
<dbReference type="PROSITE" id="PS00409">
    <property type="entry name" value="PROKAR_NTER_METHYL"/>
    <property type="match status" value="1"/>
</dbReference>
<dbReference type="Pfam" id="PF07963">
    <property type="entry name" value="N_methyl"/>
    <property type="match status" value="1"/>
</dbReference>
<evidence type="ECO:0000256" key="3">
    <source>
        <dbReference type="RuleBase" id="RU000389"/>
    </source>
</evidence>
<evidence type="ECO:0000256" key="4">
    <source>
        <dbReference type="SAM" id="Phobius"/>
    </source>
</evidence>
<dbReference type="InterPro" id="IPR012902">
    <property type="entry name" value="N_methyl_site"/>
</dbReference>
<dbReference type="InterPro" id="IPR001082">
    <property type="entry name" value="Pilin"/>
</dbReference>
<dbReference type="RefSeq" id="WP_284243671.1">
    <property type="nucleotide sequence ID" value="NZ_BSST01000001.1"/>
</dbReference>
<evidence type="ECO:0000256" key="2">
    <source>
        <dbReference type="ARBA" id="ARBA00022481"/>
    </source>
</evidence>
<protein>
    <submittedName>
        <fullName evidence="5">Pilin family protein</fullName>
    </submittedName>
</protein>
<dbReference type="Pfam" id="PF00114">
    <property type="entry name" value="Pilin"/>
    <property type="match status" value="1"/>
</dbReference>
<sequence>MKKTLQNLATAKSNNQGFTLIELMIVVAIIGILAAVALPAYKTYTERAKFSEVVLAATPAKTAVDVCFQTGTSCATLDETNTGWANSDLVDSVAIDAEIDDNGTPDDASDDSLTGKIIITVTSNSTTFTGGPYTYILTGTPSTNKDSLDWGSSGTCVAAGLC</sequence>
<dbReference type="PANTHER" id="PTHR30093">
    <property type="entry name" value="GENERAL SECRETION PATHWAY PROTEIN G"/>
    <property type="match status" value="1"/>
</dbReference>
<evidence type="ECO:0000256" key="1">
    <source>
        <dbReference type="ARBA" id="ARBA00005233"/>
    </source>
</evidence>
<name>A0ABQ6GSW9_9GAMM</name>
<keyword evidence="4" id="KW-0472">Membrane</keyword>
<keyword evidence="4" id="KW-0812">Transmembrane</keyword>
<dbReference type="NCBIfam" id="TIGR02532">
    <property type="entry name" value="IV_pilin_GFxxxE"/>
    <property type="match status" value="1"/>
</dbReference>
<keyword evidence="3" id="KW-0281">Fimbrium</keyword>
<keyword evidence="6" id="KW-1185">Reference proteome</keyword>
<feature type="transmembrane region" description="Helical" evidence="4">
    <location>
        <begin position="20"/>
        <end position="41"/>
    </location>
</feature>
<evidence type="ECO:0000313" key="5">
    <source>
        <dbReference type="EMBL" id="GLX77780.1"/>
    </source>
</evidence>
<comment type="similarity">
    <text evidence="1 3">Belongs to the N-Me-Phe pilin family.</text>
</comment>
<organism evidence="5 6">
    <name type="scientific">Thalassotalea insulae</name>
    <dbReference type="NCBI Taxonomy" id="2056778"/>
    <lineage>
        <taxon>Bacteria</taxon>
        <taxon>Pseudomonadati</taxon>
        <taxon>Pseudomonadota</taxon>
        <taxon>Gammaproteobacteria</taxon>
        <taxon>Alteromonadales</taxon>
        <taxon>Colwelliaceae</taxon>
        <taxon>Thalassotalea</taxon>
    </lineage>
</organism>
<dbReference type="PANTHER" id="PTHR30093:SF34">
    <property type="entry name" value="PREPILIN PEPTIDASE-DEPENDENT PROTEIN D"/>
    <property type="match status" value="1"/>
</dbReference>
<gene>
    <name evidence="5" type="ORF">tinsulaeT_11200</name>
</gene>
<dbReference type="Proteomes" id="UP001157186">
    <property type="component" value="Unassembled WGS sequence"/>
</dbReference>
<keyword evidence="4" id="KW-1133">Transmembrane helix</keyword>
<dbReference type="Gene3D" id="3.30.700.10">
    <property type="entry name" value="Glycoprotein, Type 4 Pilin"/>
    <property type="match status" value="1"/>
</dbReference>
<dbReference type="SUPFAM" id="SSF54523">
    <property type="entry name" value="Pili subunits"/>
    <property type="match status" value="1"/>
</dbReference>